<feature type="domain" description="Alpha/beta hydrolase fold-3" evidence="3">
    <location>
        <begin position="97"/>
        <end position="293"/>
    </location>
</feature>
<evidence type="ECO:0000256" key="1">
    <source>
        <dbReference type="ARBA" id="ARBA00010515"/>
    </source>
</evidence>
<evidence type="ECO:0000259" key="3">
    <source>
        <dbReference type="Pfam" id="PF07859"/>
    </source>
</evidence>
<keyword evidence="5" id="KW-1185">Reference proteome</keyword>
<dbReference type="InterPro" id="IPR050300">
    <property type="entry name" value="GDXG_lipolytic_enzyme"/>
</dbReference>
<dbReference type="AlphaFoldDB" id="A0A317NBP4"/>
<gene>
    <name evidence="4" type="ORF">DFR69_11127</name>
</gene>
<name>A0A317NBP4_9NOCA</name>
<dbReference type="Pfam" id="PF07859">
    <property type="entry name" value="Abhydrolase_3"/>
    <property type="match status" value="1"/>
</dbReference>
<reference evidence="4 5" key="1">
    <citation type="submission" date="2018-05" db="EMBL/GenBank/DDBJ databases">
        <title>Genomic Encyclopedia of Type Strains, Phase IV (KMG-IV): sequencing the most valuable type-strain genomes for metagenomic binning, comparative biology and taxonomic classification.</title>
        <authorList>
            <person name="Goeker M."/>
        </authorList>
    </citation>
    <scope>NUCLEOTIDE SEQUENCE [LARGE SCALE GENOMIC DNA]</scope>
    <source>
        <strain evidence="4 5">DSM 44717</strain>
    </source>
</reference>
<dbReference type="SUPFAM" id="SSF53474">
    <property type="entry name" value="alpha/beta-Hydrolases"/>
    <property type="match status" value="1"/>
</dbReference>
<comment type="similarity">
    <text evidence="1">Belongs to the 'GDXG' lipolytic enzyme family.</text>
</comment>
<dbReference type="RefSeq" id="WP_110040142.1">
    <property type="nucleotide sequence ID" value="NZ_QGTL01000011.1"/>
</dbReference>
<dbReference type="EMBL" id="QGTL01000011">
    <property type="protein sequence ID" value="PWV71038.1"/>
    <property type="molecule type" value="Genomic_DNA"/>
</dbReference>
<keyword evidence="2" id="KW-0378">Hydrolase</keyword>
<sequence>MISSSDRDPVDRPFLLRTDFPGGSLRSRAVSRTLRCTVKPIIALVMRMPDRRWPFHLVDWLGRPLTSARGVTRAAVALPNCAAILTKPVEIRDERYIVYLHGGAFLVGGNHLHRQLTARIAADFGAEVLAVTYRKMPAHSVAVSIADSIEGYRYALDQGARPENITIMGDSAGGYLALMTAIELRRQGLPQPAAVVAMSPLTDWDLPPRPTSACAVFPREMRSAFRDFAVNAGQGTVPESPARCDLTGLPPVLIQASTTETVCPDAELMAERLADHGVSCELQLWADEVHVFQAAASVTPEAASAVAEIGRFLDRTVGAKAIDRTA</sequence>
<dbReference type="InterPro" id="IPR013094">
    <property type="entry name" value="AB_hydrolase_3"/>
</dbReference>
<organism evidence="4 5">
    <name type="scientific">Nocardia neocaledoniensis</name>
    <dbReference type="NCBI Taxonomy" id="236511"/>
    <lineage>
        <taxon>Bacteria</taxon>
        <taxon>Bacillati</taxon>
        <taxon>Actinomycetota</taxon>
        <taxon>Actinomycetes</taxon>
        <taxon>Mycobacteriales</taxon>
        <taxon>Nocardiaceae</taxon>
        <taxon>Nocardia</taxon>
    </lineage>
</organism>
<evidence type="ECO:0000313" key="4">
    <source>
        <dbReference type="EMBL" id="PWV71038.1"/>
    </source>
</evidence>
<protein>
    <submittedName>
        <fullName evidence="4">Acetyl esterase/lipase</fullName>
    </submittedName>
</protein>
<dbReference type="Gene3D" id="3.40.50.1820">
    <property type="entry name" value="alpha/beta hydrolase"/>
    <property type="match status" value="1"/>
</dbReference>
<dbReference type="InterPro" id="IPR029058">
    <property type="entry name" value="AB_hydrolase_fold"/>
</dbReference>
<evidence type="ECO:0000256" key="2">
    <source>
        <dbReference type="ARBA" id="ARBA00022801"/>
    </source>
</evidence>
<comment type="caution">
    <text evidence="4">The sequence shown here is derived from an EMBL/GenBank/DDBJ whole genome shotgun (WGS) entry which is preliminary data.</text>
</comment>
<proteinExistence type="inferred from homology"/>
<accession>A0A317NBP4</accession>
<dbReference type="Proteomes" id="UP000246410">
    <property type="component" value="Unassembled WGS sequence"/>
</dbReference>
<dbReference type="PANTHER" id="PTHR48081:SF30">
    <property type="entry name" value="ACETYL-HYDROLASE LIPR-RELATED"/>
    <property type="match status" value="1"/>
</dbReference>
<evidence type="ECO:0000313" key="5">
    <source>
        <dbReference type="Proteomes" id="UP000246410"/>
    </source>
</evidence>
<dbReference type="GO" id="GO:0004806">
    <property type="term" value="F:triacylglycerol lipase activity"/>
    <property type="evidence" value="ECO:0007669"/>
    <property type="project" value="TreeGrafter"/>
</dbReference>
<dbReference type="PANTHER" id="PTHR48081">
    <property type="entry name" value="AB HYDROLASE SUPERFAMILY PROTEIN C4A8.06C"/>
    <property type="match status" value="1"/>
</dbReference>